<evidence type="ECO:0000256" key="1">
    <source>
        <dbReference type="SAM" id="MobiDB-lite"/>
    </source>
</evidence>
<comment type="caution">
    <text evidence="2">The sequence shown here is derived from an EMBL/GenBank/DDBJ whole genome shotgun (WGS) entry which is preliminary data.</text>
</comment>
<protein>
    <recommendedName>
        <fullName evidence="4">Secreted protein</fullName>
    </recommendedName>
</protein>
<name>A0ABS6YQY2_9ACTN</name>
<evidence type="ECO:0008006" key="4">
    <source>
        <dbReference type="Google" id="ProtNLM"/>
    </source>
</evidence>
<dbReference type="Proteomes" id="UP001197114">
    <property type="component" value="Unassembled WGS sequence"/>
</dbReference>
<evidence type="ECO:0000313" key="3">
    <source>
        <dbReference type="Proteomes" id="UP001197114"/>
    </source>
</evidence>
<sequence>MVVKQSGGGTAKPSTGALAPVDPDWRPPACWYEPVATPEQLKDAVEDMKGTSKLLPVNSQRRWSEELLVDTYDKGEQTFSSEATKNYNIGKRGMFWRDVVRTGHEDDIEAMDCSRTMFWQNADTVPDDPNAPTPEVLAAYAYDKIRVPDTKVELKPQGESTVNLPTWVWLDKAVFKDVEVRAELPNTPLYAVTTAKPVALHLEPGTDDAKTLPASGDCPVNEDGSIGTPYTKGSSQQDPPCGVTYLRATGGEPYQLNVSVTWEISWKGTGGAKGRLPNGTFETTQDINVREIQSINR</sequence>
<feature type="compositionally biased region" description="Gly residues" evidence="1">
    <location>
        <begin position="1"/>
        <end position="10"/>
    </location>
</feature>
<keyword evidence="3" id="KW-1185">Reference proteome</keyword>
<feature type="region of interest" description="Disordered" evidence="1">
    <location>
        <begin position="1"/>
        <end position="22"/>
    </location>
</feature>
<accession>A0ABS6YQY2</accession>
<proteinExistence type="predicted"/>
<dbReference type="EMBL" id="WMBF01000193">
    <property type="protein sequence ID" value="MBW5423495.1"/>
    <property type="molecule type" value="Genomic_DNA"/>
</dbReference>
<evidence type="ECO:0000313" key="2">
    <source>
        <dbReference type="EMBL" id="MBW5423495.1"/>
    </source>
</evidence>
<organism evidence="2 3">
    <name type="scientific">Streptomyces anatolicus</name>
    <dbReference type="NCBI Taxonomy" id="2675858"/>
    <lineage>
        <taxon>Bacteria</taxon>
        <taxon>Bacillati</taxon>
        <taxon>Actinomycetota</taxon>
        <taxon>Actinomycetes</taxon>
        <taxon>Kitasatosporales</taxon>
        <taxon>Streptomycetaceae</taxon>
        <taxon>Streptomyces</taxon>
    </lineage>
</organism>
<reference evidence="2 3" key="1">
    <citation type="submission" date="2019-11" db="EMBL/GenBank/DDBJ databases">
        <authorList>
            <person name="Ay H."/>
        </authorList>
    </citation>
    <scope>NUCLEOTIDE SEQUENCE [LARGE SCALE GENOMIC DNA]</scope>
    <source>
        <strain evidence="2 3">BG9H</strain>
    </source>
</reference>
<gene>
    <name evidence="2" type="ORF">GKQ77_18305</name>
</gene>